<dbReference type="AlphaFoldDB" id="A0A5J4T1U9"/>
<evidence type="ECO:0008006" key="3">
    <source>
        <dbReference type="Google" id="ProtNLM"/>
    </source>
</evidence>
<organism evidence="1">
    <name type="scientific">termite gut metagenome</name>
    <dbReference type="NCBI Taxonomy" id="433724"/>
    <lineage>
        <taxon>unclassified sequences</taxon>
        <taxon>metagenomes</taxon>
        <taxon>organismal metagenomes</taxon>
    </lineage>
</organism>
<evidence type="ECO:0000313" key="1">
    <source>
        <dbReference type="EMBL" id="KAA6351623.1"/>
    </source>
</evidence>
<protein>
    <recommendedName>
        <fullName evidence="3">FrrB</fullName>
    </recommendedName>
</protein>
<proteinExistence type="predicted"/>
<gene>
    <name evidence="1" type="ORF">EZS27_001014</name>
    <name evidence="2" type="ORF">EZS27_001033</name>
</gene>
<dbReference type="EMBL" id="SNRY01000011">
    <property type="protein sequence ID" value="KAA6351623.1"/>
    <property type="molecule type" value="Genomic_DNA"/>
</dbReference>
<name>A0A5J4T1U9_9ZZZZ</name>
<accession>A0A5J4T1U9</accession>
<dbReference type="EMBL" id="SNRY01000011">
    <property type="protein sequence ID" value="KAA6351642.1"/>
    <property type="molecule type" value="Genomic_DNA"/>
</dbReference>
<sequence length="228" mass="24957">MKKINVRWVVVLFLMLFISMGSNAQSKPEVSVGADIVNSYIWRGFDSGGASFQPSVSVSLSGFSLTAWGSTGLEKTDIKELDFTLKYAANGFSAAITDYWFNTGEYFNYDTDVTSHVYEATLGYDFGVLSLNWNTNFSGNDSKANGERAYSTYVEAVVPFKLGGYDFKIEAGFTPWEGVYADKFNVTNIGLTASKSIQVTESFTVPAFVKFVANPSVKGAYLVFGVSL</sequence>
<reference evidence="1" key="1">
    <citation type="submission" date="2019-03" db="EMBL/GenBank/DDBJ databases">
        <title>Single cell metagenomics reveals metabolic interactions within the superorganism composed of flagellate Streblomastix strix and complex community of Bacteroidetes bacteria on its surface.</title>
        <authorList>
            <person name="Treitli S.C."/>
            <person name="Kolisko M."/>
            <person name="Husnik F."/>
            <person name="Keeling P."/>
            <person name="Hampl V."/>
        </authorList>
    </citation>
    <scope>NUCLEOTIDE SEQUENCE</scope>
    <source>
        <strain evidence="1">STM</strain>
    </source>
</reference>
<comment type="caution">
    <text evidence="1">The sequence shown here is derived from an EMBL/GenBank/DDBJ whole genome shotgun (WGS) entry which is preliminary data.</text>
</comment>
<evidence type="ECO:0000313" key="2">
    <source>
        <dbReference type="EMBL" id="KAA6351642.1"/>
    </source>
</evidence>